<evidence type="ECO:0000256" key="1">
    <source>
        <dbReference type="SAM" id="SignalP"/>
    </source>
</evidence>
<evidence type="ECO:0000313" key="3">
    <source>
        <dbReference type="Proteomes" id="UP000809910"/>
    </source>
</evidence>
<keyword evidence="3" id="KW-1185">Reference proteome</keyword>
<dbReference type="EMBL" id="JADWVN010000007">
    <property type="protein sequence ID" value="MBL7525782.1"/>
    <property type="molecule type" value="Genomic_DNA"/>
</dbReference>
<keyword evidence="1" id="KW-0732">Signal</keyword>
<gene>
    <name evidence="2" type="ORF">I5282_04235</name>
</gene>
<accession>A0ABS1W8U1</accession>
<dbReference type="RefSeq" id="WP_203109316.1">
    <property type="nucleotide sequence ID" value="NZ_JADOBG010000010.1"/>
</dbReference>
<sequence length="131" mass="14939">MLKFYVFLSLGLCATMSVADPCYRIHRSCLILKNQYEQPANISCNWLEGVSAPGGSEGSTQLDLSYGDGMGSPEPRRLYCSIRAGNLIRDFNFDNYYWGPLIEFKLLSEKQLDVTIKDVWGSQQTNYSFKW</sequence>
<evidence type="ECO:0000313" key="2">
    <source>
        <dbReference type="EMBL" id="MBL7525782.1"/>
    </source>
</evidence>
<evidence type="ECO:0008006" key="4">
    <source>
        <dbReference type="Google" id="ProtNLM"/>
    </source>
</evidence>
<protein>
    <recommendedName>
        <fullName evidence="4">Secreted protein</fullName>
    </recommendedName>
</protein>
<name>A0ABS1W8U1_9GAMM</name>
<reference evidence="2 3" key="1">
    <citation type="submission" date="2020-12" db="EMBL/GenBank/DDBJ databases">
        <title>WGS of Legionella: environmental sample.</title>
        <authorList>
            <person name="Cristino S."/>
            <person name="Girolamini L."/>
            <person name="Salaris S."/>
            <person name="Pascale M.R."/>
            <person name="Mazzotta M."/>
            <person name="Orsini M."/>
            <person name="Grottola A."/>
        </authorList>
    </citation>
    <scope>NUCLEOTIDE SEQUENCE [LARGE SCALE GENOMIC DNA]</scope>
    <source>
        <strain evidence="2 3">30cs62</strain>
    </source>
</reference>
<proteinExistence type="predicted"/>
<dbReference type="Proteomes" id="UP000809910">
    <property type="component" value="Unassembled WGS sequence"/>
</dbReference>
<comment type="caution">
    <text evidence="2">The sequence shown here is derived from an EMBL/GenBank/DDBJ whole genome shotgun (WGS) entry which is preliminary data.</text>
</comment>
<feature type="chain" id="PRO_5046777319" description="Secreted protein" evidence="1">
    <location>
        <begin position="20"/>
        <end position="131"/>
    </location>
</feature>
<organism evidence="2 3">
    <name type="scientific">Legionella bononiensis</name>
    <dbReference type="NCBI Taxonomy" id="2793102"/>
    <lineage>
        <taxon>Bacteria</taxon>
        <taxon>Pseudomonadati</taxon>
        <taxon>Pseudomonadota</taxon>
        <taxon>Gammaproteobacteria</taxon>
        <taxon>Legionellales</taxon>
        <taxon>Legionellaceae</taxon>
        <taxon>Legionella</taxon>
    </lineage>
</organism>
<feature type="signal peptide" evidence="1">
    <location>
        <begin position="1"/>
        <end position="19"/>
    </location>
</feature>